<accession>A0A4U8YZ92</accession>
<name>A0A4U8YZ92_METTU</name>
<dbReference type="KEGG" id="mtun:MTUNDRAET4_0110"/>
<reference evidence="2 3" key="1">
    <citation type="submission" date="2019-03" db="EMBL/GenBank/DDBJ databases">
        <authorList>
            <person name="Kox A.R. M."/>
        </authorList>
    </citation>
    <scope>NUCLEOTIDE SEQUENCE [LARGE SCALE GENOMIC DNA]</scope>
    <source>
        <strain evidence="2">MTUNDRAET4 annotated genome</strain>
    </source>
</reference>
<dbReference type="PANTHER" id="PTHR41287">
    <property type="match status" value="1"/>
</dbReference>
<protein>
    <submittedName>
        <fullName evidence="2">Phage terminase-like protein, large subunit, contains N-terminal HTH domain</fullName>
    </submittedName>
</protein>
<dbReference type="AlphaFoldDB" id="A0A4U8YZ92"/>
<dbReference type="InterPro" id="IPR046462">
    <property type="entry name" value="TerL_nuclease"/>
</dbReference>
<dbReference type="EMBL" id="LR536450">
    <property type="protein sequence ID" value="VFU07003.1"/>
    <property type="molecule type" value="Genomic_DNA"/>
</dbReference>
<dbReference type="Proteomes" id="UP000294360">
    <property type="component" value="Chromosome"/>
</dbReference>
<evidence type="ECO:0000259" key="1">
    <source>
        <dbReference type="Pfam" id="PF20441"/>
    </source>
</evidence>
<evidence type="ECO:0000313" key="3">
    <source>
        <dbReference type="Proteomes" id="UP000294360"/>
    </source>
</evidence>
<gene>
    <name evidence="2" type="ORF">MTUNDRAET4_0110</name>
</gene>
<dbReference type="Pfam" id="PF20441">
    <property type="entry name" value="TerL_nuclease"/>
    <property type="match status" value="1"/>
</dbReference>
<proteinExistence type="predicted"/>
<organism evidence="2 3">
    <name type="scientific">Methylocella tundrae</name>
    <dbReference type="NCBI Taxonomy" id="227605"/>
    <lineage>
        <taxon>Bacteria</taxon>
        <taxon>Pseudomonadati</taxon>
        <taxon>Pseudomonadota</taxon>
        <taxon>Alphaproteobacteria</taxon>
        <taxon>Hyphomicrobiales</taxon>
        <taxon>Beijerinckiaceae</taxon>
        <taxon>Methylocella</taxon>
    </lineage>
</organism>
<dbReference type="InterPro" id="IPR005021">
    <property type="entry name" value="Terminase_largesu-like"/>
</dbReference>
<feature type="domain" description="Terminase large subunit-like endonuclease" evidence="1">
    <location>
        <begin position="2"/>
        <end position="184"/>
    </location>
</feature>
<sequence>MGVDGGGLDDLLGVGVVGRDKETRKWLSWCHAFAHNSVLERRKGEASNLRDFEADGDLEIVKRMSEAFESVADIAEEIDQAGVLASVGLDPYGVAEIVEAMKLRGIEGDDRIVGVSQGYKLTGTIKMAEVKLADGNLRHCGAPMMAWCVGNAKVEPKGNAIVVTKQASGSAKIDPLMALFNAVALMSQNPEPLGGRSVYEDGHNLLVI</sequence>
<dbReference type="GO" id="GO:0004519">
    <property type="term" value="F:endonuclease activity"/>
    <property type="evidence" value="ECO:0007669"/>
    <property type="project" value="InterPro"/>
</dbReference>
<evidence type="ECO:0000313" key="2">
    <source>
        <dbReference type="EMBL" id="VFU07003.1"/>
    </source>
</evidence>
<dbReference type="PANTHER" id="PTHR41287:SF1">
    <property type="entry name" value="PROTEIN YMFN"/>
    <property type="match status" value="1"/>
</dbReference>